<keyword evidence="3" id="KW-0472">Membrane</keyword>
<evidence type="ECO:0000256" key="1">
    <source>
        <dbReference type="ARBA" id="ARBA00009199"/>
    </source>
</evidence>
<feature type="domain" description="Amidase" evidence="4">
    <location>
        <begin position="422"/>
        <end position="836"/>
    </location>
</feature>
<keyword evidence="3" id="KW-1133">Transmembrane helix</keyword>
<dbReference type="InterPro" id="IPR000120">
    <property type="entry name" value="Amidase"/>
</dbReference>
<dbReference type="PANTHER" id="PTHR11895">
    <property type="entry name" value="TRANSAMIDASE"/>
    <property type="match status" value="1"/>
</dbReference>
<keyword evidence="6" id="KW-1185">Reference proteome</keyword>
<sequence length="904" mass="97796">MGLASQRRRGLADGLERSPHWPVASQLSLAVGGLAAGDWALAVTVRAGVPIRRTRQCQPAARSARLQRARFLPSSCSWLRRAGPARGKPARGGLPQEQTTPRGKCHWRSITLPTPTPHKPRPTHTPYTHTPLYPLHAHSPYTPLHPHPLAPPIPTPRTPTLHPSPLPIPLHHLAHPRPAGQTPAARKSRARQSPRAGAGGAWAPPGESSRRPAICPALPASPGPQQPHVLPRHKSRPRRCRAVAARVSPRPCALALPAGTMALALLLPAALLLLLLYLGFVRCFTAAPNAVFQCRERAGAAGSQPPRDAWGPRLSGQPLRLIVHLVNTAFGQFCLVPFLMRQNNLFLLRYIHISEDPTFFPEVAAEAKKDKPETKSIAEILEQLMEMRSPSAPSGFSFRKIQDYLNSYRTGELTPTQIAENVISLLEDCEKSSPPLRAIVQWDKQQIRMMAEASTTRYRNKCPLSPLDGIPVCVKEEIKVVPYYHRSGTAYLGTQPETEDATLTRKLREAGAVIIGVSNMHELGTGTTGCNPSRFHGTTRNPYNPKHFTGGSSSGSAAAVAAGLCPLSIGTDGGGSVRIPASFCGVVGLKGTFGCFSAYGCHPLSYSTVSLGPICASVTDAAIAYSILAAPDPLYPYGLHQPKPSLSDVLAPDLKGLKLGVDWTFFKACNAEILAVCQKAVEHLQALGATVVEVSLPEMEEVRVAHLICILSEMRDFLQPDFNHHFQDMNLETRANLALASKFTALDYIKANRQRSRNMRFLKEIFATVNCILTPATACTAPKIHATDLETGNSDILTTIRTMRYVQLANFTGIPGLVVPVGYTAAGLPINFQVSTASPVNVGAWPDQTALRCMDWVFLVLVAVYTSRGSWNPVLGNFKLPISSVDPLLCKTADPGSGIALAWT</sequence>
<evidence type="ECO:0000313" key="5">
    <source>
        <dbReference type="Ensembl" id="ENSCPRP00005005134.1"/>
    </source>
</evidence>
<evidence type="ECO:0000256" key="2">
    <source>
        <dbReference type="SAM" id="MobiDB-lite"/>
    </source>
</evidence>
<dbReference type="AlphaFoldDB" id="A0A7M4E6P3"/>
<reference evidence="5" key="2">
    <citation type="submission" date="2025-09" db="UniProtKB">
        <authorList>
            <consortium name="Ensembl"/>
        </authorList>
    </citation>
    <scope>IDENTIFICATION</scope>
</reference>
<evidence type="ECO:0000313" key="6">
    <source>
        <dbReference type="Proteomes" id="UP000594220"/>
    </source>
</evidence>
<dbReference type="Ensembl" id="ENSCPRT00005005999.1">
    <property type="protein sequence ID" value="ENSCPRP00005005134.1"/>
    <property type="gene ID" value="ENSCPRG00005003669.1"/>
</dbReference>
<dbReference type="PANTHER" id="PTHR11895:SF67">
    <property type="entry name" value="AMIDASE DOMAIN-CONTAINING PROTEIN"/>
    <property type="match status" value="1"/>
</dbReference>
<name>A0A7M4E6P3_CROPO</name>
<dbReference type="Pfam" id="PF01425">
    <property type="entry name" value="Amidase"/>
    <property type="match status" value="1"/>
</dbReference>
<feature type="compositionally biased region" description="Low complexity" evidence="2">
    <location>
        <begin position="80"/>
        <end position="95"/>
    </location>
</feature>
<evidence type="ECO:0000256" key="3">
    <source>
        <dbReference type="SAM" id="Phobius"/>
    </source>
</evidence>
<dbReference type="InterPro" id="IPR036928">
    <property type="entry name" value="AS_sf"/>
</dbReference>
<reference evidence="5" key="1">
    <citation type="submission" date="2025-08" db="UniProtKB">
        <authorList>
            <consortium name="Ensembl"/>
        </authorList>
    </citation>
    <scope>IDENTIFICATION</scope>
</reference>
<accession>A0A7M4E6P3</accession>
<dbReference type="GeneTree" id="ENSGT00940000166284"/>
<feature type="compositionally biased region" description="Pro residues" evidence="2">
    <location>
        <begin position="143"/>
        <end position="168"/>
    </location>
</feature>
<dbReference type="InterPro" id="IPR023631">
    <property type="entry name" value="Amidase_dom"/>
</dbReference>
<dbReference type="Gene3D" id="3.90.1300.10">
    <property type="entry name" value="Amidase signature (AS) domain"/>
    <property type="match status" value="1"/>
</dbReference>
<proteinExistence type="inferred from homology"/>
<feature type="region of interest" description="Disordered" evidence="2">
    <location>
        <begin position="80"/>
        <end position="237"/>
    </location>
</feature>
<dbReference type="InterPro" id="IPR020556">
    <property type="entry name" value="Amidase_CS"/>
</dbReference>
<gene>
    <name evidence="5" type="primary">LOC109319249</name>
</gene>
<dbReference type="GO" id="GO:0003824">
    <property type="term" value="F:catalytic activity"/>
    <property type="evidence" value="ECO:0007669"/>
    <property type="project" value="InterPro"/>
</dbReference>
<feature type="transmembrane region" description="Helical" evidence="3">
    <location>
        <begin position="254"/>
        <end position="280"/>
    </location>
</feature>
<feature type="transmembrane region" description="Helical" evidence="3">
    <location>
        <begin position="321"/>
        <end position="340"/>
    </location>
</feature>
<comment type="similarity">
    <text evidence="1">Belongs to the amidase family.</text>
</comment>
<evidence type="ECO:0000259" key="4">
    <source>
        <dbReference type="Pfam" id="PF01425"/>
    </source>
</evidence>
<dbReference type="SUPFAM" id="SSF75304">
    <property type="entry name" value="Amidase signature (AS) enzymes"/>
    <property type="match status" value="1"/>
</dbReference>
<feature type="compositionally biased region" description="Low complexity" evidence="2">
    <location>
        <begin position="124"/>
        <end position="142"/>
    </location>
</feature>
<dbReference type="Proteomes" id="UP000594220">
    <property type="component" value="Unplaced"/>
</dbReference>
<organism evidence="5 6">
    <name type="scientific">Crocodylus porosus</name>
    <name type="common">Saltwater crocodile</name>
    <name type="synonym">Estuarine crocodile</name>
    <dbReference type="NCBI Taxonomy" id="8502"/>
    <lineage>
        <taxon>Eukaryota</taxon>
        <taxon>Metazoa</taxon>
        <taxon>Chordata</taxon>
        <taxon>Craniata</taxon>
        <taxon>Vertebrata</taxon>
        <taxon>Euteleostomi</taxon>
        <taxon>Archelosauria</taxon>
        <taxon>Archosauria</taxon>
        <taxon>Crocodylia</taxon>
        <taxon>Longirostres</taxon>
        <taxon>Crocodylidae</taxon>
        <taxon>Crocodylus</taxon>
    </lineage>
</organism>
<protein>
    <submittedName>
        <fullName evidence="5">Fatty acid amide hydrolase-like</fullName>
    </submittedName>
</protein>
<keyword evidence="3" id="KW-0812">Transmembrane</keyword>
<dbReference type="PROSITE" id="PS00571">
    <property type="entry name" value="AMIDASES"/>
    <property type="match status" value="1"/>
</dbReference>